<comment type="similarity">
    <text evidence="1">Belongs to the small heat shock protein (HSP20) family.</text>
</comment>
<proteinExistence type="inferred from homology"/>
<dbReference type="PANTHER" id="PTHR34661">
    <property type="entry name" value="INCREASED DNA METHYLATION 3"/>
    <property type="match status" value="1"/>
</dbReference>
<sequence length="415" mass="45650">METQVRAANPVVASGSESFSISSKMPSGNQRFLLYFIIGTYFGPDLKEERPQKSILQRIAEGLPAYTSDQLAGSHMKTVEVERVYYYALQKADKSLIVKLHQLHNFFQGTITTSKNESGAVYPQFPDIFPPLLHPQYRLNRCKIVENIVFINDPDTSYIKPEDIERFKRITGLEILLFDRDATRYKTSLDGSSLYNVAVHKGEPVGGLTPLKSSDCSQKGKCSASTMQPEDQHVHFVEPLSIVPCTTLPPEHSHTSPPPTRDDTRTMGKVSPGILFLPPFPSKEDLEKIVAAGKGGFALTGSAAMGQVGPIIGLMDIGECDDAYMFRISLPGVKRDEKEFSCGVDAGGRVLINGETTTGERTVCRFSQVFEMQSKNLCPPGKFSIAFQLPGPVDPEQFSGNFGSDGILEGIVMKR</sequence>
<dbReference type="CDD" id="cd06464">
    <property type="entry name" value="ACD_sHsps-like"/>
    <property type="match status" value="1"/>
</dbReference>
<dbReference type="EMBL" id="KK915213">
    <property type="protein sequence ID" value="KDP23534.1"/>
    <property type="molecule type" value="Genomic_DNA"/>
</dbReference>
<dbReference type="SUPFAM" id="SSF49764">
    <property type="entry name" value="HSP20-like chaperones"/>
    <property type="match status" value="1"/>
</dbReference>
<dbReference type="GO" id="GO:0005634">
    <property type="term" value="C:nucleus"/>
    <property type="evidence" value="ECO:0007669"/>
    <property type="project" value="TreeGrafter"/>
</dbReference>
<name>A0A067JVH1_JATCU</name>
<reference evidence="3 4" key="1">
    <citation type="journal article" date="2014" name="PLoS ONE">
        <title>Global Analysis of Gene Expression Profiles in Physic Nut (Jatropha curcas L.) Seedlings Exposed to Salt Stress.</title>
        <authorList>
            <person name="Zhang L."/>
            <person name="Zhang C."/>
            <person name="Wu P."/>
            <person name="Chen Y."/>
            <person name="Li M."/>
            <person name="Jiang H."/>
            <person name="Wu G."/>
        </authorList>
    </citation>
    <scope>NUCLEOTIDE SEQUENCE [LARGE SCALE GENOMIC DNA]</scope>
    <source>
        <strain evidence="4">cv. GZQX0401</strain>
        <tissue evidence="3">Young leaves</tissue>
    </source>
</reference>
<dbReference type="Gene3D" id="2.60.40.790">
    <property type="match status" value="1"/>
</dbReference>
<evidence type="ECO:0000313" key="3">
    <source>
        <dbReference type="EMBL" id="KDP23534.1"/>
    </source>
</evidence>
<dbReference type="PROSITE" id="PS01031">
    <property type="entry name" value="SHSP"/>
    <property type="match status" value="1"/>
</dbReference>
<dbReference type="OrthoDB" id="1927234at2759"/>
<feature type="domain" description="SHSP" evidence="2">
    <location>
        <begin position="303"/>
        <end position="415"/>
    </location>
</feature>
<dbReference type="Proteomes" id="UP000027138">
    <property type="component" value="Unassembled WGS sequence"/>
</dbReference>
<dbReference type="InterPro" id="IPR039321">
    <property type="entry name" value="IDM2/3-like"/>
</dbReference>
<accession>A0A067JVH1</accession>
<evidence type="ECO:0000256" key="1">
    <source>
        <dbReference type="PROSITE-ProRule" id="PRU00285"/>
    </source>
</evidence>
<gene>
    <name evidence="3" type="ORF">JCGZ_23367</name>
</gene>
<keyword evidence="4" id="KW-1185">Reference proteome</keyword>
<dbReference type="FunFam" id="2.60.40.790:FF:000049">
    <property type="entry name" value="Increased DNA methylation 3"/>
    <property type="match status" value="1"/>
</dbReference>
<protein>
    <recommendedName>
        <fullName evidence="2">SHSP domain-containing protein</fullName>
    </recommendedName>
</protein>
<evidence type="ECO:0000259" key="2">
    <source>
        <dbReference type="PROSITE" id="PS01031"/>
    </source>
</evidence>
<organism evidence="3 4">
    <name type="scientific">Jatropha curcas</name>
    <name type="common">Barbados nut</name>
    <dbReference type="NCBI Taxonomy" id="180498"/>
    <lineage>
        <taxon>Eukaryota</taxon>
        <taxon>Viridiplantae</taxon>
        <taxon>Streptophyta</taxon>
        <taxon>Embryophyta</taxon>
        <taxon>Tracheophyta</taxon>
        <taxon>Spermatophyta</taxon>
        <taxon>Magnoliopsida</taxon>
        <taxon>eudicotyledons</taxon>
        <taxon>Gunneridae</taxon>
        <taxon>Pentapetalae</taxon>
        <taxon>rosids</taxon>
        <taxon>fabids</taxon>
        <taxon>Malpighiales</taxon>
        <taxon>Euphorbiaceae</taxon>
        <taxon>Crotonoideae</taxon>
        <taxon>Jatropheae</taxon>
        <taxon>Jatropha</taxon>
    </lineage>
</organism>
<dbReference type="PANTHER" id="PTHR34661:SF3">
    <property type="entry name" value="INCREASED DNA METHYLATION 2"/>
    <property type="match status" value="1"/>
</dbReference>
<dbReference type="InterPro" id="IPR002068">
    <property type="entry name" value="A-crystallin/Hsp20_dom"/>
</dbReference>
<dbReference type="AlphaFoldDB" id="A0A067JVH1"/>
<dbReference type="STRING" id="180498.A0A067JVH1"/>
<evidence type="ECO:0000313" key="4">
    <source>
        <dbReference type="Proteomes" id="UP000027138"/>
    </source>
</evidence>
<dbReference type="InterPro" id="IPR008978">
    <property type="entry name" value="HSP20-like_chaperone"/>
</dbReference>